<proteinExistence type="predicted"/>
<comment type="caution">
    <text evidence="1">The sequence shown here is derived from an EMBL/GenBank/DDBJ whole genome shotgun (WGS) entry which is preliminary data.</text>
</comment>
<sequence>MTGVEMQTKVERVSGTLSIPQEKLLSAYTYSYLNDAQDLFIKETFEKQFEKAQPELDDLRTLMVVDHEVANLTEDTAAKLWEGDLPDNYRHLIADSTKTVYCSSTDTYANRLIRSEFLREVLTFTYSKTAFDSPVSNIHGAKIRVYYSDFVISTVYIDYIKIPLEISVSQACELPESVHPEIVKKAINSLIEIYDPQRLQGKLITDQVNEQVT</sequence>
<dbReference type="AlphaFoldDB" id="A0A0F9UMA9"/>
<reference evidence="1" key="1">
    <citation type="journal article" date="2015" name="Nature">
        <title>Complex archaea that bridge the gap between prokaryotes and eukaryotes.</title>
        <authorList>
            <person name="Spang A."/>
            <person name="Saw J.H."/>
            <person name="Jorgensen S.L."/>
            <person name="Zaremba-Niedzwiedzka K."/>
            <person name="Martijn J."/>
            <person name="Lind A.E."/>
            <person name="van Eijk R."/>
            <person name="Schleper C."/>
            <person name="Guy L."/>
            <person name="Ettema T.J."/>
        </authorList>
    </citation>
    <scope>NUCLEOTIDE SEQUENCE</scope>
</reference>
<dbReference type="EMBL" id="LAZR01000126">
    <property type="protein sequence ID" value="KKN88647.1"/>
    <property type="molecule type" value="Genomic_DNA"/>
</dbReference>
<protein>
    <submittedName>
        <fullName evidence="1">Uncharacterized protein</fullName>
    </submittedName>
</protein>
<gene>
    <name evidence="1" type="ORF">LCGC14_0245380</name>
</gene>
<organism evidence="1">
    <name type="scientific">marine sediment metagenome</name>
    <dbReference type="NCBI Taxonomy" id="412755"/>
    <lineage>
        <taxon>unclassified sequences</taxon>
        <taxon>metagenomes</taxon>
        <taxon>ecological metagenomes</taxon>
    </lineage>
</organism>
<name>A0A0F9UMA9_9ZZZZ</name>
<evidence type="ECO:0000313" key="1">
    <source>
        <dbReference type="EMBL" id="KKN88647.1"/>
    </source>
</evidence>
<accession>A0A0F9UMA9</accession>